<feature type="transmembrane region" description="Helical" evidence="6">
    <location>
        <begin position="232"/>
        <end position="250"/>
    </location>
</feature>
<evidence type="ECO:0000256" key="6">
    <source>
        <dbReference type="SAM" id="Phobius"/>
    </source>
</evidence>
<sequence length="485" mass="49259">MTAALHTRGPPPRPSFVQPEDPAASMTGAHPGNRQPPAPAGPMAAVPDENTRNGVGSLSTPAFARGTSARTGTALAVGMAVMTLEGFDLVAFGATTPLLLHYHPWHLTVALVGLLGSLTPVGMLVGSLLVGQFTDRLGRRRTTLASIAVVSAGMFACAMAPLPSLFGAGRFVVGLGVGAIYPAMAPLIFELAPDRRKNLYSGIVQCGTAIGGSFAALAANTLLSGHGFQLEYVVGGVAGLLLLPAAYAWLPESTEYHQAMKTSAPAPGSGGVRLVLKPPYLRTTLLFCAMAALSFLLIFAMNTWLPQLMQAADHPLRSSQTFLMLLNLGATVGGLAMALLADRAGSKGPVTVSFVLGAVAIVAMSAKLPSAVLYAVVIIGGCGAVGVQGLINVYISRSYPVTARAGAVGVALGVGRIGAIAGPTLGGWILAAGLAPRWNFVLFAVPAVLGALLALAVGGRTPQDQGGGTPAPAPRAKEATAGRTL</sequence>
<keyword evidence="3 6" id="KW-1133">Transmembrane helix</keyword>
<feature type="compositionally biased region" description="Basic and acidic residues" evidence="5">
    <location>
        <begin position="475"/>
        <end position="485"/>
    </location>
</feature>
<keyword evidence="4 6" id="KW-0472">Membrane</keyword>
<keyword evidence="8" id="KW-0614">Plasmid</keyword>
<feature type="transmembrane region" description="Helical" evidence="6">
    <location>
        <begin position="348"/>
        <end position="366"/>
    </location>
</feature>
<dbReference type="InterPro" id="IPR036259">
    <property type="entry name" value="MFS_trans_sf"/>
</dbReference>
<reference evidence="9" key="1">
    <citation type="submission" date="2011-12" db="EMBL/GenBank/DDBJ databases">
        <title>Complete genome sequence of Streptomyces cattleya strain DSM 46488.</title>
        <authorList>
            <person name="Ou H.-Y."/>
            <person name="Li P."/>
            <person name="Zhao C."/>
            <person name="O'Hagan D."/>
            <person name="Deng Z."/>
        </authorList>
    </citation>
    <scope>NUCLEOTIDE SEQUENCE [LARGE SCALE GENOMIC DNA]</scope>
    <source>
        <strain evidence="9">ATCC 35852 / DSM 46488 / JCM 4925 / NBRC 14057 / NRRL 8057</strain>
        <plasmid evidence="9">Plasmid pSCATT</plasmid>
    </source>
</reference>
<evidence type="ECO:0000256" key="3">
    <source>
        <dbReference type="ARBA" id="ARBA00022989"/>
    </source>
</evidence>
<evidence type="ECO:0000313" key="8">
    <source>
        <dbReference type="EMBL" id="AEW99765.1"/>
    </source>
</evidence>
<dbReference type="AlphaFoldDB" id="G8XH47"/>
<dbReference type="Proteomes" id="UP000007842">
    <property type="component" value="Plasmid pSCATT"/>
</dbReference>
<feature type="transmembrane region" description="Helical" evidence="6">
    <location>
        <begin position="107"/>
        <end position="130"/>
    </location>
</feature>
<feature type="region of interest" description="Disordered" evidence="5">
    <location>
        <begin position="461"/>
        <end position="485"/>
    </location>
</feature>
<protein>
    <submittedName>
        <fullName evidence="8">Major facilitator transporter</fullName>
    </submittedName>
</protein>
<dbReference type="SUPFAM" id="SSF103473">
    <property type="entry name" value="MFS general substrate transporter"/>
    <property type="match status" value="1"/>
</dbReference>
<dbReference type="EMBL" id="CP003229">
    <property type="protein sequence ID" value="AEW99765.1"/>
    <property type="molecule type" value="Genomic_DNA"/>
</dbReference>
<evidence type="ECO:0000259" key="7">
    <source>
        <dbReference type="PROSITE" id="PS50850"/>
    </source>
</evidence>
<feature type="transmembrane region" description="Helical" evidence="6">
    <location>
        <begin position="199"/>
        <end position="220"/>
    </location>
</feature>
<dbReference type="HOGENOM" id="CLU_001265_46_4_11"/>
<dbReference type="GO" id="GO:0046943">
    <property type="term" value="F:carboxylic acid transmembrane transporter activity"/>
    <property type="evidence" value="ECO:0007669"/>
    <property type="project" value="TreeGrafter"/>
</dbReference>
<dbReference type="KEGG" id="scy:SCATT_p15720"/>
<evidence type="ECO:0000256" key="5">
    <source>
        <dbReference type="SAM" id="MobiDB-lite"/>
    </source>
</evidence>
<dbReference type="Gene3D" id="1.20.1250.20">
    <property type="entry name" value="MFS general substrate transporter like domains"/>
    <property type="match status" value="2"/>
</dbReference>
<feature type="region of interest" description="Disordered" evidence="5">
    <location>
        <begin position="1"/>
        <end position="63"/>
    </location>
</feature>
<dbReference type="PROSITE" id="PS50850">
    <property type="entry name" value="MFS"/>
    <property type="match status" value="1"/>
</dbReference>
<keyword evidence="2 6" id="KW-0812">Transmembrane</keyword>
<dbReference type="PANTHER" id="PTHR23508:SF10">
    <property type="entry name" value="CARBOXYLIC ACID TRANSPORTER PROTEIN HOMOLOG"/>
    <property type="match status" value="1"/>
</dbReference>
<feature type="transmembrane region" description="Helical" evidence="6">
    <location>
        <begin position="283"/>
        <end position="301"/>
    </location>
</feature>
<proteinExistence type="predicted"/>
<dbReference type="InterPro" id="IPR011701">
    <property type="entry name" value="MFS"/>
</dbReference>
<organism evidence="8 9">
    <name type="scientific">Streptantibioticus cattleyicolor (strain ATCC 35852 / DSM 46488 / JCM 4925 / NBRC 14057 / NRRL 8057)</name>
    <name type="common">Streptomyces cattleya</name>
    <dbReference type="NCBI Taxonomy" id="1003195"/>
    <lineage>
        <taxon>Bacteria</taxon>
        <taxon>Bacillati</taxon>
        <taxon>Actinomycetota</taxon>
        <taxon>Actinomycetes</taxon>
        <taxon>Kitasatosporales</taxon>
        <taxon>Streptomycetaceae</taxon>
        <taxon>Streptantibioticus</taxon>
    </lineage>
</organism>
<feature type="transmembrane region" description="Helical" evidence="6">
    <location>
        <begin position="372"/>
        <end position="395"/>
    </location>
</feature>
<comment type="subcellular location">
    <subcellularLocation>
        <location evidence="1">Cell membrane</location>
        <topology evidence="1">Multi-pass membrane protein</topology>
    </subcellularLocation>
</comment>
<dbReference type="Pfam" id="PF07690">
    <property type="entry name" value="MFS_1"/>
    <property type="match status" value="1"/>
</dbReference>
<dbReference type="InterPro" id="IPR020846">
    <property type="entry name" value="MFS_dom"/>
</dbReference>
<evidence type="ECO:0000256" key="1">
    <source>
        <dbReference type="ARBA" id="ARBA00004651"/>
    </source>
</evidence>
<evidence type="ECO:0000313" key="9">
    <source>
        <dbReference type="Proteomes" id="UP000007842"/>
    </source>
</evidence>
<name>G8XH47_STREN</name>
<feature type="transmembrane region" description="Helical" evidence="6">
    <location>
        <begin position="437"/>
        <end position="457"/>
    </location>
</feature>
<evidence type="ECO:0000256" key="2">
    <source>
        <dbReference type="ARBA" id="ARBA00022692"/>
    </source>
</evidence>
<dbReference type="GO" id="GO:0005886">
    <property type="term" value="C:plasma membrane"/>
    <property type="evidence" value="ECO:0007669"/>
    <property type="project" value="UniProtKB-SubCell"/>
</dbReference>
<dbReference type="InterPro" id="IPR005829">
    <property type="entry name" value="Sugar_transporter_CS"/>
</dbReference>
<dbReference type="PROSITE" id="PS00217">
    <property type="entry name" value="SUGAR_TRANSPORT_2"/>
    <property type="match status" value="1"/>
</dbReference>
<accession>G8XH47</accession>
<feature type="domain" description="Major facilitator superfamily (MFS) profile" evidence="7">
    <location>
        <begin position="74"/>
        <end position="462"/>
    </location>
</feature>
<evidence type="ECO:0000256" key="4">
    <source>
        <dbReference type="ARBA" id="ARBA00023136"/>
    </source>
</evidence>
<feature type="transmembrane region" description="Helical" evidence="6">
    <location>
        <begin position="407"/>
        <end position="431"/>
    </location>
</feature>
<feature type="transmembrane region" description="Helical" evidence="6">
    <location>
        <begin position="142"/>
        <end position="162"/>
    </location>
</feature>
<dbReference type="PANTHER" id="PTHR23508">
    <property type="entry name" value="CARBOXYLIC ACID TRANSPORTER PROTEIN HOMOLOG"/>
    <property type="match status" value="1"/>
</dbReference>
<keyword evidence="9" id="KW-1185">Reference proteome</keyword>
<gene>
    <name evidence="8" type="ordered locus">SCATT_p15720</name>
</gene>
<feature type="transmembrane region" description="Helical" evidence="6">
    <location>
        <begin position="321"/>
        <end position="341"/>
    </location>
</feature>
<dbReference type="PATRIC" id="fig|1003195.29.peg.7371"/>
<geneLocation type="plasmid" evidence="8 9">
    <name>pSCATT</name>
</geneLocation>
<feature type="transmembrane region" description="Helical" evidence="6">
    <location>
        <begin position="74"/>
        <end position="95"/>
    </location>
</feature>
<feature type="transmembrane region" description="Helical" evidence="6">
    <location>
        <begin position="168"/>
        <end position="192"/>
    </location>
</feature>